<feature type="region of interest" description="Disordered" evidence="1">
    <location>
        <begin position="250"/>
        <end position="269"/>
    </location>
</feature>
<evidence type="ECO:0000256" key="1">
    <source>
        <dbReference type="SAM" id="MobiDB-lite"/>
    </source>
</evidence>
<reference evidence="3" key="1">
    <citation type="journal article" date="2019" name="Int. J. Syst. Evol. Microbiol.">
        <title>The Global Catalogue of Microorganisms (GCM) 10K type strain sequencing project: providing services to taxonomists for standard genome sequencing and annotation.</title>
        <authorList>
            <consortium name="The Broad Institute Genomics Platform"/>
            <consortium name="The Broad Institute Genome Sequencing Center for Infectious Disease"/>
            <person name="Wu L."/>
            <person name="Ma J."/>
        </authorList>
    </citation>
    <scope>NUCLEOTIDE SEQUENCE [LARGE SCALE GENOMIC DNA]</scope>
    <source>
        <strain evidence="3">JCM 16013</strain>
    </source>
</reference>
<evidence type="ECO:0008006" key="4">
    <source>
        <dbReference type="Google" id="ProtNLM"/>
    </source>
</evidence>
<comment type="caution">
    <text evidence="2">The sequence shown here is derived from an EMBL/GenBank/DDBJ whole genome shotgun (WGS) entry which is preliminary data.</text>
</comment>
<keyword evidence="3" id="KW-1185">Reference proteome</keyword>
<dbReference type="Proteomes" id="UP001499854">
    <property type="component" value="Unassembled WGS sequence"/>
</dbReference>
<organism evidence="2 3">
    <name type="scientific">Catenulispora subtropica</name>
    <dbReference type="NCBI Taxonomy" id="450798"/>
    <lineage>
        <taxon>Bacteria</taxon>
        <taxon>Bacillati</taxon>
        <taxon>Actinomycetota</taxon>
        <taxon>Actinomycetes</taxon>
        <taxon>Catenulisporales</taxon>
        <taxon>Catenulisporaceae</taxon>
        <taxon>Catenulispora</taxon>
    </lineage>
</organism>
<evidence type="ECO:0000313" key="3">
    <source>
        <dbReference type="Proteomes" id="UP001499854"/>
    </source>
</evidence>
<dbReference type="Gene3D" id="3.40.50.300">
    <property type="entry name" value="P-loop containing nucleotide triphosphate hydrolases"/>
    <property type="match status" value="1"/>
</dbReference>
<accession>A0ABP5CR65</accession>
<evidence type="ECO:0000313" key="2">
    <source>
        <dbReference type="EMBL" id="GAA1967605.1"/>
    </source>
</evidence>
<dbReference type="RefSeq" id="WP_344657359.1">
    <property type="nucleotide sequence ID" value="NZ_BAAAQM010000013.1"/>
</dbReference>
<sequence length="269" mass="28983">MNVLWLGGPPGSGKSTIARRIARRHGLRWYCSDPHTWDHRARAVRAGVPAALRFDALSPEQRAALPMPEQLAMALNRERGPLTVEDLAALPRAPLIIAEGTPITPDVVPSGAPALFLTLSADRRRERLDRRHGPGSVPARYLHLGQVIADELKESDAPTLAVDDLSPDQAVAAVEAHFARALARGPKAGTAAERRALLRYANRAEVQRHTDFHARPTSSGDLASVRHAFLCECDLPDCEAQVELAVSDFPGPPDDGSSPFLAPGHRACG</sequence>
<dbReference type="EMBL" id="BAAAQM010000013">
    <property type="protein sequence ID" value="GAA1967605.1"/>
    <property type="molecule type" value="Genomic_DNA"/>
</dbReference>
<proteinExistence type="predicted"/>
<gene>
    <name evidence="2" type="ORF">GCM10009838_27350</name>
</gene>
<protein>
    <recommendedName>
        <fullName evidence="4">(d)CMP kinase</fullName>
    </recommendedName>
</protein>
<dbReference type="SUPFAM" id="SSF52540">
    <property type="entry name" value="P-loop containing nucleoside triphosphate hydrolases"/>
    <property type="match status" value="1"/>
</dbReference>
<name>A0ABP5CR65_9ACTN</name>
<dbReference type="InterPro" id="IPR027417">
    <property type="entry name" value="P-loop_NTPase"/>
</dbReference>